<keyword evidence="4" id="KW-1185">Reference proteome</keyword>
<name>A0AAV4FF04_9GAST</name>
<accession>A0AAV4FF04</accession>
<feature type="domain" description="C-type lectin" evidence="2">
    <location>
        <begin position="269"/>
        <end position="390"/>
    </location>
</feature>
<organism evidence="3 4">
    <name type="scientific">Elysia marginata</name>
    <dbReference type="NCBI Taxonomy" id="1093978"/>
    <lineage>
        <taxon>Eukaryota</taxon>
        <taxon>Metazoa</taxon>
        <taxon>Spiralia</taxon>
        <taxon>Lophotrochozoa</taxon>
        <taxon>Mollusca</taxon>
        <taxon>Gastropoda</taxon>
        <taxon>Heterobranchia</taxon>
        <taxon>Euthyneura</taxon>
        <taxon>Panpulmonata</taxon>
        <taxon>Sacoglossa</taxon>
        <taxon>Placobranchoidea</taxon>
        <taxon>Plakobranchidae</taxon>
        <taxon>Elysia</taxon>
    </lineage>
</organism>
<feature type="chain" id="PRO_5043528566" evidence="1">
    <location>
        <begin position="24"/>
        <end position="400"/>
    </location>
</feature>
<dbReference type="Proteomes" id="UP000762676">
    <property type="component" value="Unassembled WGS sequence"/>
</dbReference>
<gene>
    <name evidence="3" type="ORF">ElyMa_000356600</name>
</gene>
<dbReference type="InterPro" id="IPR050111">
    <property type="entry name" value="C-type_lectin/snaclec_domain"/>
</dbReference>
<dbReference type="Pfam" id="PF00059">
    <property type="entry name" value="Lectin_C"/>
    <property type="match status" value="1"/>
</dbReference>
<dbReference type="PANTHER" id="PTHR22803">
    <property type="entry name" value="MANNOSE, PHOSPHOLIPASE, LECTIN RECEPTOR RELATED"/>
    <property type="match status" value="1"/>
</dbReference>
<evidence type="ECO:0000313" key="3">
    <source>
        <dbReference type="EMBL" id="GFR71574.1"/>
    </source>
</evidence>
<dbReference type="EMBL" id="BMAT01000704">
    <property type="protein sequence ID" value="GFR71574.1"/>
    <property type="molecule type" value="Genomic_DNA"/>
</dbReference>
<proteinExistence type="predicted"/>
<dbReference type="SMART" id="SM00034">
    <property type="entry name" value="CLECT"/>
    <property type="match status" value="1"/>
</dbReference>
<comment type="caution">
    <text evidence="3">The sequence shown here is derived from an EMBL/GenBank/DDBJ whole genome shotgun (WGS) entry which is preliminary data.</text>
</comment>
<dbReference type="InterPro" id="IPR001304">
    <property type="entry name" value="C-type_lectin-like"/>
</dbReference>
<reference evidence="3 4" key="1">
    <citation type="journal article" date="2021" name="Elife">
        <title>Chloroplast acquisition without the gene transfer in kleptoplastic sea slugs, Plakobranchus ocellatus.</title>
        <authorList>
            <person name="Maeda T."/>
            <person name="Takahashi S."/>
            <person name="Yoshida T."/>
            <person name="Shimamura S."/>
            <person name="Takaki Y."/>
            <person name="Nagai Y."/>
            <person name="Toyoda A."/>
            <person name="Suzuki Y."/>
            <person name="Arimoto A."/>
            <person name="Ishii H."/>
            <person name="Satoh N."/>
            <person name="Nishiyama T."/>
            <person name="Hasebe M."/>
            <person name="Maruyama T."/>
            <person name="Minagawa J."/>
            <person name="Obokata J."/>
            <person name="Shigenobu S."/>
        </authorList>
    </citation>
    <scope>NUCLEOTIDE SEQUENCE [LARGE SCALE GENOMIC DNA]</scope>
</reference>
<evidence type="ECO:0000259" key="2">
    <source>
        <dbReference type="PROSITE" id="PS50041"/>
    </source>
</evidence>
<keyword evidence="1" id="KW-0732">Signal</keyword>
<sequence length="400" mass="44672">MSNKANLVFLCTAIMASLRPTHCRPDLHVHLSVVPDPMCSGPYHSHSISCNTDTCLSPVHHVTSLTVLASQGHLKDDEFTRIAAVERGKSAPQAFVSSKQYVLSGNIGTGNDSISQLVFSWESPVVREVKRYKCTVEGVDTSGRDVTISVFAEAPTGGFCGNQDNVTIVDPDTVCVPEKCGPNLINRAELEASTQTILHEVANLTSELGRSTKKVNTDFEALHLKVVMLDQKVVVQTSTIKDIQGMVASFIELYKYTYLTSNFDVLGIFRGTRYYVSKTEAAFNIRAADGQCSRLDGHLVEIDDRAEYNFVVKKLNKVSGNHFFTGGNDLKKEKDWRFFYSNRPISFTKWHESQPDNYRGNEDCLEIRKDLGDYDYNDNSCTFTGKFICEDLQIESEQNL</sequence>
<dbReference type="SUPFAM" id="SSF56436">
    <property type="entry name" value="C-type lectin-like"/>
    <property type="match status" value="1"/>
</dbReference>
<dbReference type="InterPro" id="IPR016187">
    <property type="entry name" value="CTDL_fold"/>
</dbReference>
<evidence type="ECO:0000313" key="4">
    <source>
        <dbReference type="Proteomes" id="UP000762676"/>
    </source>
</evidence>
<protein>
    <submittedName>
        <fullName evidence="3">Perlucin C protein</fullName>
    </submittedName>
</protein>
<dbReference type="CDD" id="cd00037">
    <property type="entry name" value="CLECT"/>
    <property type="match status" value="1"/>
</dbReference>
<dbReference type="InterPro" id="IPR016186">
    <property type="entry name" value="C-type_lectin-like/link_sf"/>
</dbReference>
<feature type="signal peptide" evidence="1">
    <location>
        <begin position="1"/>
        <end position="23"/>
    </location>
</feature>
<dbReference type="PROSITE" id="PS50041">
    <property type="entry name" value="C_TYPE_LECTIN_2"/>
    <property type="match status" value="1"/>
</dbReference>
<dbReference type="Gene3D" id="3.10.100.10">
    <property type="entry name" value="Mannose-Binding Protein A, subunit A"/>
    <property type="match status" value="1"/>
</dbReference>
<evidence type="ECO:0000256" key="1">
    <source>
        <dbReference type="SAM" id="SignalP"/>
    </source>
</evidence>
<dbReference type="AlphaFoldDB" id="A0AAV4FF04"/>